<dbReference type="AlphaFoldDB" id="A0A7J5XQ49"/>
<comment type="caution">
    <text evidence="2">The sequence shown here is derived from an EMBL/GenBank/DDBJ whole genome shotgun (WGS) entry which is preliminary data.</text>
</comment>
<gene>
    <name evidence="2" type="ORF">F7725_010467</name>
</gene>
<sequence>MTQTDLRVEEPEITAVSPKDPVRPGDSVTLQCSILSDSENKKRPEEQNLCCFKVASHQRNGVEVHEQNPGGPSTKKCVNSFYKTCDCDVATCEGIISGNGSELTTTDTFLPKIIYTDGRRQEECEKLLTGLTTVLWPHVERYYSDM</sequence>
<feature type="compositionally biased region" description="Basic and acidic residues" evidence="1">
    <location>
        <begin position="1"/>
        <end position="10"/>
    </location>
</feature>
<proteinExistence type="predicted"/>
<feature type="region of interest" description="Disordered" evidence="1">
    <location>
        <begin position="1"/>
        <end position="28"/>
    </location>
</feature>
<dbReference type="EMBL" id="JAAKFY010000022">
    <property type="protein sequence ID" value="KAF3838699.1"/>
    <property type="molecule type" value="Genomic_DNA"/>
</dbReference>
<dbReference type="Proteomes" id="UP000518266">
    <property type="component" value="Unassembled WGS sequence"/>
</dbReference>
<evidence type="ECO:0000313" key="3">
    <source>
        <dbReference type="Proteomes" id="UP000518266"/>
    </source>
</evidence>
<name>A0A7J5XQ49_DISMA</name>
<evidence type="ECO:0000313" key="2">
    <source>
        <dbReference type="EMBL" id="KAF3838699.1"/>
    </source>
</evidence>
<accession>A0A7J5XQ49</accession>
<organism evidence="2 3">
    <name type="scientific">Dissostichus mawsoni</name>
    <name type="common">Antarctic cod</name>
    <dbReference type="NCBI Taxonomy" id="36200"/>
    <lineage>
        <taxon>Eukaryota</taxon>
        <taxon>Metazoa</taxon>
        <taxon>Chordata</taxon>
        <taxon>Craniata</taxon>
        <taxon>Vertebrata</taxon>
        <taxon>Euteleostomi</taxon>
        <taxon>Actinopterygii</taxon>
        <taxon>Neopterygii</taxon>
        <taxon>Teleostei</taxon>
        <taxon>Neoteleostei</taxon>
        <taxon>Acanthomorphata</taxon>
        <taxon>Eupercaria</taxon>
        <taxon>Perciformes</taxon>
        <taxon>Notothenioidei</taxon>
        <taxon>Nototheniidae</taxon>
        <taxon>Dissostichus</taxon>
    </lineage>
</organism>
<reference evidence="2 3" key="1">
    <citation type="submission" date="2020-03" db="EMBL/GenBank/DDBJ databases">
        <title>Dissostichus mawsoni Genome sequencing and assembly.</title>
        <authorList>
            <person name="Park H."/>
        </authorList>
    </citation>
    <scope>NUCLEOTIDE SEQUENCE [LARGE SCALE GENOMIC DNA]</scope>
    <source>
        <strain evidence="2">DM0001</strain>
        <tissue evidence="2">Muscle</tissue>
    </source>
</reference>
<dbReference type="OrthoDB" id="6370831at2759"/>
<evidence type="ECO:0000256" key="1">
    <source>
        <dbReference type="SAM" id="MobiDB-lite"/>
    </source>
</evidence>
<protein>
    <submittedName>
        <fullName evidence="2">Uncharacterized protein</fullName>
    </submittedName>
</protein>
<keyword evidence="3" id="KW-1185">Reference proteome</keyword>